<dbReference type="Pfam" id="PF13041">
    <property type="entry name" value="PPR_2"/>
    <property type="match status" value="2"/>
</dbReference>
<dbReference type="Gene3D" id="1.25.40.10">
    <property type="entry name" value="Tetratricopeptide repeat domain"/>
    <property type="match status" value="3"/>
</dbReference>
<evidence type="ECO:0000313" key="4">
    <source>
        <dbReference type="Proteomes" id="UP001150907"/>
    </source>
</evidence>
<feature type="region of interest" description="Disordered" evidence="2">
    <location>
        <begin position="297"/>
        <end position="319"/>
    </location>
</feature>
<feature type="repeat" description="PPR" evidence="1">
    <location>
        <begin position="666"/>
        <end position="700"/>
    </location>
</feature>
<organism evidence="3 4">
    <name type="scientific">Coemansia thaxteri</name>
    <dbReference type="NCBI Taxonomy" id="2663907"/>
    <lineage>
        <taxon>Eukaryota</taxon>
        <taxon>Fungi</taxon>
        <taxon>Fungi incertae sedis</taxon>
        <taxon>Zoopagomycota</taxon>
        <taxon>Kickxellomycotina</taxon>
        <taxon>Kickxellomycetes</taxon>
        <taxon>Kickxellales</taxon>
        <taxon>Kickxellaceae</taxon>
        <taxon>Coemansia</taxon>
    </lineage>
</organism>
<gene>
    <name evidence="3" type="ORF">H4R26_003981</name>
</gene>
<evidence type="ECO:0000256" key="1">
    <source>
        <dbReference type="PROSITE-ProRule" id="PRU00708"/>
    </source>
</evidence>
<dbReference type="AlphaFoldDB" id="A0A9W8EEG1"/>
<dbReference type="OrthoDB" id="185373at2759"/>
<dbReference type="PANTHER" id="PTHR47934">
    <property type="entry name" value="PENTATRICOPEPTIDE REPEAT-CONTAINING PROTEIN PET309, MITOCHONDRIAL"/>
    <property type="match status" value="1"/>
</dbReference>
<dbReference type="GO" id="GO:0003729">
    <property type="term" value="F:mRNA binding"/>
    <property type="evidence" value="ECO:0007669"/>
    <property type="project" value="TreeGrafter"/>
</dbReference>
<dbReference type="Proteomes" id="UP001150907">
    <property type="component" value="Unassembled WGS sequence"/>
</dbReference>
<accession>A0A9W8EEG1</accession>
<dbReference type="InterPro" id="IPR002885">
    <property type="entry name" value="PPR_rpt"/>
</dbReference>
<dbReference type="PANTHER" id="PTHR47934:SF6">
    <property type="entry name" value="MITOCHONDRIAL GROUP I INTRON SPLICING FACTOR CCM1-RELATED"/>
    <property type="match status" value="1"/>
</dbReference>
<feature type="region of interest" description="Disordered" evidence="2">
    <location>
        <begin position="915"/>
        <end position="935"/>
    </location>
</feature>
<keyword evidence="4" id="KW-1185">Reference proteome</keyword>
<evidence type="ECO:0000256" key="2">
    <source>
        <dbReference type="SAM" id="MobiDB-lite"/>
    </source>
</evidence>
<comment type="caution">
    <text evidence="3">The sequence shown here is derived from an EMBL/GenBank/DDBJ whole genome shotgun (WGS) entry which is preliminary data.</text>
</comment>
<evidence type="ECO:0000313" key="3">
    <source>
        <dbReference type="EMBL" id="KAJ2001720.1"/>
    </source>
</evidence>
<reference evidence="3" key="1">
    <citation type="submission" date="2022-07" db="EMBL/GenBank/DDBJ databases">
        <title>Phylogenomic reconstructions and comparative analyses of Kickxellomycotina fungi.</title>
        <authorList>
            <person name="Reynolds N.K."/>
            <person name="Stajich J.E."/>
            <person name="Barry K."/>
            <person name="Grigoriev I.V."/>
            <person name="Crous P."/>
            <person name="Smith M.E."/>
        </authorList>
    </citation>
    <scope>NUCLEOTIDE SEQUENCE</scope>
    <source>
        <strain evidence="3">IMI 214461</strain>
    </source>
</reference>
<protein>
    <submittedName>
        <fullName evidence="3">Uncharacterized protein</fullName>
    </submittedName>
</protein>
<dbReference type="GO" id="GO:0006396">
    <property type="term" value="P:RNA processing"/>
    <property type="evidence" value="ECO:0007669"/>
    <property type="project" value="TreeGrafter"/>
</dbReference>
<proteinExistence type="predicted"/>
<dbReference type="GO" id="GO:0007005">
    <property type="term" value="P:mitochondrion organization"/>
    <property type="evidence" value="ECO:0007669"/>
    <property type="project" value="TreeGrafter"/>
</dbReference>
<dbReference type="InterPro" id="IPR051114">
    <property type="entry name" value="Mito_RNA_Proc_CCM1"/>
</dbReference>
<dbReference type="NCBIfam" id="TIGR00756">
    <property type="entry name" value="PPR"/>
    <property type="match status" value="2"/>
</dbReference>
<dbReference type="GO" id="GO:0005739">
    <property type="term" value="C:mitochondrion"/>
    <property type="evidence" value="ECO:0007669"/>
    <property type="project" value="TreeGrafter"/>
</dbReference>
<dbReference type="InterPro" id="IPR011990">
    <property type="entry name" value="TPR-like_helical_dom_sf"/>
</dbReference>
<dbReference type="PROSITE" id="PS51375">
    <property type="entry name" value="PPR"/>
    <property type="match status" value="2"/>
</dbReference>
<sequence>MRHLFTRFLHTVSDAQAVPVAPAVASGEIDVQDVDLKLGRQNNNDYQTILAMLTVGADPTMPCGNSPMPGGASLEELAADIMSAPVSRLVYLLFLAAAQDGITVPDQMVHKALRFMIATQDVAAARDILLLHYPDLALLIDPSARPRLQPSAKNALSEPASENCHALVDILLQLIMVGQDPQVIDSECYSAQPQAVVGYDQFEDLMRPRNDPSLAAKADSVHLWRAETAERIYRAHIVSGMAEVLSPDRSKSLAQQSSVVPLAQALVTLFCINCKAGNIEQATILYDTIDATLRSQKSTRRKLPSQSMKHAPQHEEIKPKHKMDTGLWAMCLKHVCEAQQLWLAIRVLGDFAADGWQPSEEMYEQCLDAMSDPSPEALTKAVKDIEKSVRAGGKAALNPRSSEPLVCALLRVRKPASPSMVSERIEQALRLSRLPTAEVPADGTPSSSSLDSALSVSDATARKIISAMVANQQISRARQLTELWSGARPGIVTSKSAAELILGLGSCGEYSQALELFANIQEAMDGEIDIEILCAVLRVYVYAGDYEEAVSVGKRVRAMIRESREAGTEAELPSHDVFNCLLKAYCEDSLVSDAMRVLEEMRSYSLHATPETYTLLMHMMSALRSYDGLKLVSALAHVDYNMVPSLEQSSYPLDSPALVTPPLPLGADFYNALMEAYGRVAEPVKALQVWEVMRLRGIRPNNLTATLLIDTCGWNERVHWDDDMEDRVGFVERDIPEDHVYSGMPLFHMHYLANTLEQLQETGLEFSMANYRHLLEALIRSGFLEDVFDMVIGKYEDVVQRAMWTDRAQVLLQPVGDAFFDGLMFIVRHMGKQKESGEEPVAKFMDYSIDIPLCQATVNTIYGMIGAVRRQCNTKEGAEPCDMPFVQRASPNLLKRLDLHEQRLDEFLRTKRPDLIPANQPSSCDAHKQQVVPGH</sequence>
<name>A0A9W8EEG1_9FUNG</name>
<feature type="repeat" description="PPR" evidence="1">
    <location>
        <begin position="574"/>
        <end position="608"/>
    </location>
</feature>
<dbReference type="EMBL" id="JANBQF010000373">
    <property type="protein sequence ID" value="KAJ2001720.1"/>
    <property type="molecule type" value="Genomic_DNA"/>
</dbReference>